<evidence type="ECO:0000313" key="1">
    <source>
        <dbReference type="EMBL" id="KEZ54532.1"/>
    </source>
</evidence>
<sequence>MNLKKFTKDFKEFPLSDGWKLVMHKDFELFKSRENYAIIDAEADVLLKFYLESPEVMCFKKTVWNLDCKLNCASKVLTVFNEPDLFDE</sequence>
<protein>
    <submittedName>
        <fullName evidence="1">Uncharacterized protein</fullName>
    </submittedName>
</protein>
<dbReference type="Proteomes" id="UP000028549">
    <property type="component" value="Unassembled WGS sequence"/>
</dbReference>
<reference evidence="1 2" key="1">
    <citation type="journal article" date="2005" name="Int. J. Syst. Evol. Microbiol.">
        <title>Bacillus cibi sp. nov., isolated from jeotgal, a traditional Korean fermented seafood.</title>
        <authorList>
            <person name="Yoon J.H."/>
            <person name="Lee C.H."/>
            <person name="Oh T.K."/>
        </authorList>
    </citation>
    <scope>NUCLEOTIDE SEQUENCE [LARGE SCALE GENOMIC DNA]</scope>
    <source>
        <strain evidence="1 2">DSM 16189</strain>
    </source>
</reference>
<accession>A0A084H4M0</accession>
<keyword evidence="2" id="KW-1185">Reference proteome</keyword>
<proteinExistence type="predicted"/>
<dbReference type="RefSeq" id="WP_029565796.1">
    <property type="nucleotide sequence ID" value="NZ_CANLZQ010000004.1"/>
</dbReference>
<organism evidence="1 2">
    <name type="scientific">Metabacillus indicus</name>
    <name type="common">Bacillus indicus</name>
    <dbReference type="NCBI Taxonomy" id="246786"/>
    <lineage>
        <taxon>Bacteria</taxon>
        <taxon>Bacillati</taxon>
        <taxon>Bacillota</taxon>
        <taxon>Bacilli</taxon>
        <taxon>Bacillales</taxon>
        <taxon>Bacillaceae</taxon>
        <taxon>Metabacillus</taxon>
    </lineage>
</organism>
<dbReference type="AlphaFoldDB" id="A0A084H4M0"/>
<dbReference type="EMBL" id="JNVC02000001">
    <property type="protein sequence ID" value="KEZ54532.1"/>
    <property type="molecule type" value="Genomic_DNA"/>
</dbReference>
<comment type="caution">
    <text evidence="1">The sequence shown here is derived from an EMBL/GenBank/DDBJ whole genome shotgun (WGS) entry which is preliminary data.</text>
</comment>
<dbReference type="OrthoDB" id="2901699at2"/>
<name>A0A084H4M0_METID</name>
<evidence type="ECO:0000313" key="2">
    <source>
        <dbReference type="Proteomes" id="UP000028549"/>
    </source>
</evidence>
<gene>
    <name evidence="1" type="ORF">GS18_0206400</name>
</gene>